<dbReference type="EMBL" id="JACCBU010000001">
    <property type="protein sequence ID" value="NYE72141.1"/>
    <property type="molecule type" value="Genomic_DNA"/>
</dbReference>
<accession>A0A7Y9I8Z1</accession>
<sequence length="276" mass="29850">MIPIKTTFEDIDKLLAFLRPNFGWVSLTKVKANLDSKTTDNRKLEAARWIGLIKRDGQNVEITDAGRAYASTQDPAERARIMAGLLAAAPLYAQTVEWMYHANKSEPTKTDVGDQWYKHYSELLEGAQGAALGDGVIMFMRVAQAAGLGKFITAGNRRPETYFKGERPAIEQFYNTYVLGKPADDADVATATPRIDVTPVSAPQPSGPSPIYTAPGAAAPVQAAPQVTLQASPAIHINLEIHIAADATATTVAEIFKNMRKYVLSDGTAEVAEGDE</sequence>
<organism evidence="1 2">
    <name type="scientific">Microlunatus parietis</name>
    <dbReference type="NCBI Taxonomy" id="682979"/>
    <lineage>
        <taxon>Bacteria</taxon>
        <taxon>Bacillati</taxon>
        <taxon>Actinomycetota</taxon>
        <taxon>Actinomycetes</taxon>
        <taxon>Propionibacteriales</taxon>
        <taxon>Propionibacteriaceae</taxon>
        <taxon>Microlunatus</taxon>
    </lineage>
</organism>
<dbReference type="RefSeq" id="WP_179752760.1">
    <property type="nucleotide sequence ID" value="NZ_JACCBU010000001.1"/>
</dbReference>
<dbReference type="Proteomes" id="UP000569914">
    <property type="component" value="Unassembled WGS sequence"/>
</dbReference>
<gene>
    <name evidence="1" type="ORF">BKA15_003470</name>
</gene>
<comment type="caution">
    <text evidence="1">The sequence shown here is derived from an EMBL/GenBank/DDBJ whole genome shotgun (WGS) entry which is preliminary data.</text>
</comment>
<evidence type="ECO:0000313" key="2">
    <source>
        <dbReference type="Proteomes" id="UP000569914"/>
    </source>
</evidence>
<proteinExistence type="predicted"/>
<evidence type="ECO:0000313" key="1">
    <source>
        <dbReference type="EMBL" id="NYE72141.1"/>
    </source>
</evidence>
<dbReference type="AlphaFoldDB" id="A0A7Y9I8Z1"/>
<reference evidence="1 2" key="1">
    <citation type="submission" date="2020-07" db="EMBL/GenBank/DDBJ databases">
        <title>Sequencing the genomes of 1000 actinobacteria strains.</title>
        <authorList>
            <person name="Klenk H.-P."/>
        </authorList>
    </citation>
    <scope>NUCLEOTIDE SEQUENCE [LARGE SCALE GENOMIC DNA]</scope>
    <source>
        <strain evidence="1 2">DSM 22083</strain>
    </source>
</reference>
<keyword evidence="2" id="KW-1185">Reference proteome</keyword>
<protein>
    <submittedName>
        <fullName evidence="1">Uncharacterized protein</fullName>
    </submittedName>
</protein>
<name>A0A7Y9I8Z1_9ACTN</name>